<dbReference type="EMBL" id="CAMAPE010000004">
    <property type="protein sequence ID" value="CAH9060491.1"/>
    <property type="molecule type" value="Genomic_DNA"/>
</dbReference>
<gene>
    <name evidence="1" type="ORF">CEURO_LOCUS1583</name>
</gene>
<keyword evidence="2" id="KW-1185">Reference proteome</keyword>
<evidence type="ECO:0000313" key="2">
    <source>
        <dbReference type="Proteomes" id="UP001152484"/>
    </source>
</evidence>
<proteinExistence type="predicted"/>
<comment type="caution">
    <text evidence="1">The sequence shown here is derived from an EMBL/GenBank/DDBJ whole genome shotgun (WGS) entry which is preliminary data.</text>
</comment>
<evidence type="ECO:0000313" key="1">
    <source>
        <dbReference type="EMBL" id="CAH9060491.1"/>
    </source>
</evidence>
<dbReference type="Proteomes" id="UP001152484">
    <property type="component" value="Unassembled WGS sequence"/>
</dbReference>
<sequence length="14" mass="1782">MQFSVLWSAYHLWN</sequence>
<organism evidence="1 2">
    <name type="scientific">Cuscuta europaea</name>
    <name type="common">European dodder</name>
    <dbReference type="NCBI Taxonomy" id="41803"/>
    <lineage>
        <taxon>Eukaryota</taxon>
        <taxon>Viridiplantae</taxon>
        <taxon>Streptophyta</taxon>
        <taxon>Embryophyta</taxon>
        <taxon>Tracheophyta</taxon>
        <taxon>Spermatophyta</taxon>
        <taxon>Magnoliopsida</taxon>
        <taxon>eudicotyledons</taxon>
        <taxon>Gunneridae</taxon>
        <taxon>Pentapetalae</taxon>
        <taxon>asterids</taxon>
        <taxon>lamiids</taxon>
        <taxon>Solanales</taxon>
        <taxon>Convolvulaceae</taxon>
        <taxon>Cuscuteae</taxon>
        <taxon>Cuscuta</taxon>
        <taxon>Cuscuta subgen. Cuscuta</taxon>
    </lineage>
</organism>
<name>A0A9P1DYE4_CUSEU</name>
<reference evidence="1" key="1">
    <citation type="submission" date="2022-07" db="EMBL/GenBank/DDBJ databases">
        <authorList>
            <person name="Macas J."/>
            <person name="Novak P."/>
            <person name="Neumann P."/>
        </authorList>
    </citation>
    <scope>NUCLEOTIDE SEQUENCE</scope>
</reference>
<protein>
    <submittedName>
        <fullName evidence="1">Uncharacterized protein</fullName>
    </submittedName>
</protein>
<accession>A0A9P1DYE4</accession>